<dbReference type="Proteomes" id="UP000664966">
    <property type="component" value="Chromosome"/>
</dbReference>
<organism evidence="2 6">
    <name type="scientific">Acinetobacter baumannii</name>
    <dbReference type="NCBI Taxonomy" id="470"/>
    <lineage>
        <taxon>Bacteria</taxon>
        <taxon>Pseudomonadati</taxon>
        <taxon>Pseudomonadota</taxon>
        <taxon>Gammaproteobacteria</taxon>
        <taxon>Moraxellales</taxon>
        <taxon>Moraxellaceae</taxon>
        <taxon>Acinetobacter</taxon>
        <taxon>Acinetobacter calcoaceticus/baumannii complex</taxon>
    </lineage>
</organism>
<evidence type="ECO:0000313" key="7">
    <source>
        <dbReference type="Proteomes" id="UP000197394"/>
    </source>
</evidence>
<dbReference type="EMBL" id="LYKI01000023">
    <property type="protein sequence ID" value="OIG72285.1"/>
    <property type="molecule type" value="Genomic_DNA"/>
</dbReference>
<evidence type="ECO:0000313" key="9">
    <source>
        <dbReference type="Proteomes" id="UP000470018"/>
    </source>
</evidence>
<evidence type="ECO:0000313" key="3">
    <source>
        <dbReference type="EMBL" id="OWK64836.1"/>
    </source>
</evidence>
<evidence type="ECO:0000313" key="2">
    <source>
        <dbReference type="EMBL" id="OIG72285.1"/>
    </source>
</evidence>
<dbReference type="Proteomes" id="UP000179937">
    <property type="component" value="Unassembled WGS sequence"/>
</dbReference>
<evidence type="ECO:0000313" key="1">
    <source>
        <dbReference type="EMBL" id="NDW41305.1"/>
    </source>
</evidence>
<dbReference type="Proteomes" id="UP000239276">
    <property type="component" value="Unassembled WGS sequence"/>
</dbReference>
<reference evidence="2 6" key="1">
    <citation type="submission" date="2016-05" db="EMBL/GenBank/DDBJ databases">
        <title>The evolution of Acinetobacter baumannii in vivo.</title>
        <authorList>
            <person name="Hua X."/>
            <person name="Yu Y."/>
        </authorList>
    </citation>
    <scope>NUCLEOTIDE SEQUENCE [LARGE SCALE GENOMIC DNA]</scope>
    <source>
        <strain evidence="2 6">XH647</strain>
    </source>
</reference>
<dbReference type="PATRIC" id="fig|470.1577.peg.4093"/>
<sequence length="199" mass="23285">MHISRSDWEPGFGEIFTWFAMDKNGKIAVIVNNCWGRLPEALLVIPNFEDLLDDLNEYKWQESEKYASYPAEKNGETILDLYSSLIHGVNYPRQDVEFWVKSKQNSEDLNEINMPSKKGFFIYHSLEGDNASKDYPVGYNGETKIEDYFRYLMPTVYASINDFPTELHHGIAVSDTVDFNVDRLFDNEKISEYFPKMYR</sequence>
<dbReference type="RefSeq" id="WP_045543926.1">
    <property type="nucleotide sequence ID" value="NZ_AP014649.1"/>
</dbReference>
<evidence type="ECO:0000313" key="5">
    <source>
        <dbReference type="EMBL" id="QTK44719.1"/>
    </source>
</evidence>
<dbReference type="Proteomes" id="UP000470018">
    <property type="component" value="Unassembled WGS sequence"/>
</dbReference>
<dbReference type="EMBL" id="CP072270">
    <property type="protein sequence ID" value="QTK44719.1"/>
    <property type="molecule type" value="Genomic_DNA"/>
</dbReference>
<reference evidence="3 7" key="2">
    <citation type="submission" date="2017-05" db="EMBL/GenBank/DDBJ databases">
        <title>Draft genome sequence of MDR A. baumannii AB360.</title>
        <authorList>
            <person name="Wareham D.W."/>
            <person name="Bean D.C."/>
        </authorList>
    </citation>
    <scope>NUCLEOTIDE SEQUENCE [LARGE SCALE GENOMIC DNA]</scope>
    <source>
        <strain evidence="3 7">AB360</strain>
    </source>
</reference>
<dbReference type="EMBL" id="NGKM01000037">
    <property type="protein sequence ID" value="OWK64836.1"/>
    <property type="molecule type" value="Genomic_DNA"/>
</dbReference>
<evidence type="ECO:0000313" key="4">
    <source>
        <dbReference type="EMBL" id="PQH56045.1"/>
    </source>
</evidence>
<reference evidence="4 8" key="3">
    <citation type="journal article" date="2018" name="J. Antimicrob. Chemother.">
        <title>Phylogenomics of colistin-susceptible and resistant XDR Acinetobacter baumannii.</title>
        <authorList>
            <person name="Mustapha M."/>
            <person name="Li B."/>
            <person name="Pacey M.P."/>
            <person name="Mettus R.T."/>
            <person name="McElheny C.L."/>
            <person name="Ernst R.K."/>
            <person name="Cooper V.S."/>
            <person name="Doi Y."/>
        </authorList>
    </citation>
    <scope>NUCLEOTIDE SEQUENCE [LARGE SCALE GENOMIC DNA]</scope>
    <source>
        <strain evidence="4 8">R20</strain>
    </source>
</reference>
<evidence type="ECO:0000313" key="8">
    <source>
        <dbReference type="Proteomes" id="UP000239276"/>
    </source>
</evidence>
<dbReference type="Proteomes" id="UP000197394">
    <property type="component" value="Unassembled WGS sequence"/>
</dbReference>
<proteinExistence type="predicted"/>
<accession>A0A090B912</accession>
<reference evidence="5" key="5">
    <citation type="submission" date="2021-03" db="EMBL/GenBank/DDBJ databases">
        <title>Complete genome sequencing of Acinetobacter baumannii.</title>
        <authorList>
            <person name="Yadav B."/>
            <person name="Makwana N."/>
            <person name="Kharat A.S."/>
            <person name="Veeraraghavan B."/>
            <person name="Vijayakumar S."/>
            <person name="Priya M."/>
        </authorList>
    </citation>
    <scope>NUCLEOTIDE SEQUENCE</scope>
    <source>
        <strain evidence="5">KSK6</strain>
    </source>
</reference>
<dbReference type="EMBL" id="JAAGTY010000009">
    <property type="protein sequence ID" value="NDW41305.1"/>
    <property type="molecule type" value="Genomic_DNA"/>
</dbReference>
<reference evidence="1 9" key="4">
    <citation type="submission" date="2020-02" db="EMBL/GenBank/DDBJ databases">
        <title>Whole genome shot-gun sequencing of clinical Carbapenem resistant A. baumannii.</title>
        <authorList>
            <person name="Veeraraghavan B."/>
            <person name="Mathur P."/>
            <person name="Vijayakumar S."/>
            <person name="Vasudevan K."/>
            <person name="Lincy M."/>
            <person name="Kirubananthan A."/>
        </authorList>
    </citation>
    <scope>NUCLEOTIDE SEQUENCE [LARGE SCALE GENOMIC DNA]</scope>
    <source>
        <strain evidence="1 9">SP816</strain>
    </source>
</reference>
<protein>
    <submittedName>
        <fullName evidence="2">Uncharacterized protein</fullName>
    </submittedName>
</protein>
<name>A0A090B912_ACIBA</name>
<dbReference type="AlphaFoldDB" id="A0A090B912"/>
<dbReference type="EMBL" id="PUDN01000001">
    <property type="protein sequence ID" value="PQH56045.1"/>
    <property type="molecule type" value="Genomic_DNA"/>
</dbReference>
<evidence type="ECO:0000313" key="6">
    <source>
        <dbReference type="Proteomes" id="UP000179937"/>
    </source>
</evidence>
<gene>
    <name evidence="2" type="ORF">A7M90_04345</name>
    <name evidence="4" type="ORF">C5U34_00895</name>
    <name evidence="3" type="ORF">CBE85_19870</name>
    <name evidence="1" type="ORF">G3N53_09460</name>
    <name evidence="5" type="ORF">J6E47_06590</name>
</gene>